<dbReference type="EMBL" id="BAABBM010000001">
    <property type="protein sequence ID" value="GAA3895787.1"/>
    <property type="molecule type" value="Genomic_DNA"/>
</dbReference>
<dbReference type="RefSeq" id="WP_344698913.1">
    <property type="nucleotide sequence ID" value="NZ_BAABBM010000001.1"/>
</dbReference>
<comment type="similarity">
    <text evidence="1">Belongs to the aspartyl/asparaginyl beta-hydroxylase family.</text>
</comment>
<proteinExistence type="inferred from homology"/>
<keyword evidence="6" id="KW-1185">Reference proteome</keyword>
<evidence type="ECO:0000313" key="6">
    <source>
        <dbReference type="Proteomes" id="UP001500827"/>
    </source>
</evidence>
<evidence type="ECO:0000313" key="5">
    <source>
        <dbReference type="EMBL" id="GAA3895787.1"/>
    </source>
</evidence>
<dbReference type="Proteomes" id="UP001500827">
    <property type="component" value="Unassembled WGS sequence"/>
</dbReference>
<dbReference type="PANTHER" id="PTHR46332">
    <property type="entry name" value="ASPARTATE BETA-HYDROXYLASE DOMAIN-CONTAINING PROTEIN 2"/>
    <property type="match status" value="1"/>
</dbReference>
<sequence>MNSTAGGTQVEALLDRGDDYAAKADIKASVSFYQAALKAASHAFEVDQPTRARLEKAAGYVRAQAETYKTLLRQVVLDRPAGVGRTDRLRHAVEILTGERELFMQAPSVLHFPYLAHRQFFERDEFDWVPALEAETPAIQAELHALLRESADFQPYVEDDADRPRREFHGLHGDASWTALYLWRNGEPVAVNADRCPRTMAALEHVPMTKIQGQTPSVLFSRLTPGAHIPPHRGMLNCRLICHLPLIVPDGCWLRVGNETRQWREGELMIFDDSFEHEAKNDSGEMRIVLLFDIWRPELNANEQAGISKIFETIAAFTHLPEA</sequence>
<reference evidence="6" key="1">
    <citation type="journal article" date="2019" name="Int. J. Syst. Evol. Microbiol.">
        <title>The Global Catalogue of Microorganisms (GCM) 10K type strain sequencing project: providing services to taxonomists for standard genome sequencing and annotation.</title>
        <authorList>
            <consortium name="The Broad Institute Genomics Platform"/>
            <consortium name="The Broad Institute Genome Sequencing Center for Infectious Disease"/>
            <person name="Wu L."/>
            <person name="Ma J."/>
        </authorList>
    </citation>
    <scope>NUCLEOTIDE SEQUENCE [LARGE SCALE GENOMIC DNA]</scope>
    <source>
        <strain evidence="6">JCM 17543</strain>
    </source>
</reference>
<dbReference type="PANTHER" id="PTHR46332:SF5">
    <property type="entry name" value="ASPARTATE BETA-HYDROXYLASE DOMAIN CONTAINING 2"/>
    <property type="match status" value="1"/>
</dbReference>
<comment type="caution">
    <text evidence="5">The sequence shown here is derived from an EMBL/GenBank/DDBJ whole genome shotgun (WGS) entry which is preliminary data.</text>
</comment>
<dbReference type="InterPro" id="IPR051821">
    <property type="entry name" value="Asp/Asn_beta-hydroxylase"/>
</dbReference>
<dbReference type="SUPFAM" id="SSF51197">
    <property type="entry name" value="Clavaminate synthase-like"/>
    <property type="match status" value="1"/>
</dbReference>
<dbReference type="InterPro" id="IPR007803">
    <property type="entry name" value="Asp/Arg/Pro-Hydrxlase"/>
</dbReference>
<name>A0ABP7L7P0_9SPHN</name>
<dbReference type="Gene3D" id="2.60.120.330">
    <property type="entry name" value="B-lactam Antibiotic, Isopenicillin N Synthase, Chain"/>
    <property type="match status" value="1"/>
</dbReference>
<evidence type="ECO:0000256" key="1">
    <source>
        <dbReference type="ARBA" id="ARBA00007730"/>
    </source>
</evidence>
<dbReference type="InterPro" id="IPR027443">
    <property type="entry name" value="IPNS-like_sf"/>
</dbReference>
<evidence type="ECO:0000256" key="2">
    <source>
        <dbReference type="ARBA" id="ARBA00022964"/>
    </source>
</evidence>
<gene>
    <name evidence="5" type="ORF">GCM10022276_13560</name>
</gene>
<protein>
    <recommendedName>
        <fullName evidence="4">Aspartyl/asparaginy/proline hydroxylase domain-containing protein</fullName>
    </recommendedName>
</protein>
<accession>A0ABP7L7P0</accession>
<evidence type="ECO:0000256" key="3">
    <source>
        <dbReference type="ARBA" id="ARBA00023002"/>
    </source>
</evidence>
<feature type="domain" description="Aspartyl/asparaginy/proline hydroxylase" evidence="4">
    <location>
        <begin position="134"/>
        <end position="297"/>
    </location>
</feature>
<keyword evidence="3" id="KW-0560">Oxidoreductase</keyword>
<evidence type="ECO:0000259" key="4">
    <source>
        <dbReference type="Pfam" id="PF05118"/>
    </source>
</evidence>
<organism evidence="5 6">
    <name type="scientific">Sphingomonas limnosediminicola</name>
    <dbReference type="NCBI Taxonomy" id="940133"/>
    <lineage>
        <taxon>Bacteria</taxon>
        <taxon>Pseudomonadati</taxon>
        <taxon>Pseudomonadota</taxon>
        <taxon>Alphaproteobacteria</taxon>
        <taxon>Sphingomonadales</taxon>
        <taxon>Sphingomonadaceae</taxon>
        <taxon>Sphingomonas</taxon>
    </lineage>
</organism>
<keyword evidence="2" id="KW-0223">Dioxygenase</keyword>
<dbReference type="Pfam" id="PF05118">
    <property type="entry name" value="Asp_Arg_Hydrox"/>
    <property type="match status" value="1"/>
</dbReference>